<gene>
    <name evidence="1" type="ORF">SPHA_5906</name>
</gene>
<accession>A0A812AY39</accession>
<dbReference type="AlphaFoldDB" id="A0A812AY39"/>
<keyword evidence="2" id="KW-1185">Reference proteome</keyword>
<sequence>MSTCGRSSLHHLHPSHHCHHYTTVCSSLCLLLHSFNEHSLAASLCNMHLQKMHAQSFNDDFGMDGWQDDSKNLFPPFLFSFFFSFLSSSPSSLVSSLHPFPTFTTLSHHAISISKETTVTHLTSICISTTHHHPSITYPHTTPKHQPCLQTLTLQPLSSLQLSLTQFSLIPYDHTFTHPNLLTLSLSLLLTSFFSLTTGQSFCHLLPNSYLSCFHQCPFLPKLSTYLTPQI</sequence>
<dbReference type="EMBL" id="CAHIKZ030000194">
    <property type="protein sequence ID" value="CAE1159327.1"/>
    <property type="molecule type" value="Genomic_DNA"/>
</dbReference>
<evidence type="ECO:0000313" key="2">
    <source>
        <dbReference type="Proteomes" id="UP000597762"/>
    </source>
</evidence>
<evidence type="ECO:0000313" key="1">
    <source>
        <dbReference type="EMBL" id="CAE1159327.1"/>
    </source>
</evidence>
<reference evidence="1" key="1">
    <citation type="submission" date="2021-01" db="EMBL/GenBank/DDBJ databases">
        <authorList>
            <person name="Li R."/>
            <person name="Bekaert M."/>
        </authorList>
    </citation>
    <scope>NUCLEOTIDE SEQUENCE</scope>
    <source>
        <strain evidence="1">Farmed</strain>
    </source>
</reference>
<proteinExistence type="predicted"/>
<protein>
    <submittedName>
        <fullName evidence="1">Uncharacterized protein</fullName>
    </submittedName>
</protein>
<comment type="caution">
    <text evidence="1">The sequence shown here is derived from an EMBL/GenBank/DDBJ whole genome shotgun (WGS) entry which is preliminary data.</text>
</comment>
<dbReference type="Proteomes" id="UP000597762">
    <property type="component" value="Unassembled WGS sequence"/>
</dbReference>
<organism evidence="1 2">
    <name type="scientific">Acanthosepion pharaonis</name>
    <name type="common">Pharaoh cuttlefish</name>
    <name type="synonym">Sepia pharaonis</name>
    <dbReference type="NCBI Taxonomy" id="158019"/>
    <lineage>
        <taxon>Eukaryota</taxon>
        <taxon>Metazoa</taxon>
        <taxon>Spiralia</taxon>
        <taxon>Lophotrochozoa</taxon>
        <taxon>Mollusca</taxon>
        <taxon>Cephalopoda</taxon>
        <taxon>Coleoidea</taxon>
        <taxon>Decapodiformes</taxon>
        <taxon>Sepiida</taxon>
        <taxon>Sepiina</taxon>
        <taxon>Sepiidae</taxon>
        <taxon>Acanthosepion</taxon>
    </lineage>
</organism>
<name>A0A812AY39_ACAPH</name>